<proteinExistence type="predicted"/>
<reference evidence="2 3" key="1">
    <citation type="submission" date="2024-02" db="EMBL/GenBank/DDBJ databases">
        <title>De novo assembly and annotation of 12 fungi associated with fruit tree decline syndrome in Ontario, Canada.</title>
        <authorList>
            <person name="Sulman M."/>
            <person name="Ellouze W."/>
            <person name="Ilyukhin E."/>
        </authorList>
    </citation>
    <scope>NUCLEOTIDE SEQUENCE [LARGE SCALE GENOMIC DNA]</scope>
    <source>
        <strain evidence="2 3">M42-189</strain>
    </source>
</reference>
<evidence type="ECO:0000313" key="3">
    <source>
        <dbReference type="Proteomes" id="UP001521785"/>
    </source>
</evidence>
<dbReference type="Proteomes" id="UP001521785">
    <property type="component" value="Unassembled WGS sequence"/>
</dbReference>
<dbReference type="EMBL" id="JAKJXO020000016">
    <property type="protein sequence ID" value="KAL1595263.1"/>
    <property type="molecule type" value="Genomic_DNA"/>
</dbReference>
<dbReference type="PANTHER" id="PTHR37538:SF4">
    <property type="entry name" value="PITSLRE SERINE_THREONINE-PROTEIN KINASE CDC2L1"/>
    <property type="match status" value="1"/>
</dbReference>
<gene>
    <name evidence="2" type="ORF">SLS60_009953</name>
</gene>
<dbReference type="SUPFAM" id="SSF54695">
    <property type="entry name" value="POZ domain"/>
    <property type="match status" value="1"/>
</dbReference>
<feature type="region of interest" description="Disordered" evidence="1">
    <location>
        <begin position="239"/>
        <end position="422"/>
    </location>
</feature>
<comment type="caution">
    <text evidence="2">The sequence shown here is derived from an EMBL/GenBank/DDBJ whole genome shotgun (WGS) entry which is preliminary data.</text>
</comment>
<organism evidence="2 3">
    <name type="scientific">Paraconiothyrium brasiliense</name>
    <dbReference type="NCBI Taxonomy" id="300254"/>
    <lineage>
        <taxon>Eukaryota</taxon>
        <taxon>Fungi</taxon>
        <taxon>Dikarya</taxon>
        <taxon>Ascomycota</taxon>
        <taxon>Pezizomycotina</taxon>
        <taxon>Dothideomycetes</taxon>
        <taxon>Pleosporomycetidae</taxon>
        <taxon>Pleosporales</taxon>
        <taxon>Massarineae</taxon>
        <taxon>Didymosphaeriaceae</taxon>
        <taxon>Paraconiothyrium</taxon>
    </lineage>
</organism>
<dbReference type="InterPro" id="IPR011333">
    <property type="entry name" value="SKP1/BTB/POZ_sf"/>
</dbReference>
<dbReference type="Gene3D" id="3.30.710.10">
    <property type="entry name" value="Potassium Channel Kv1.1, Chain A"/>
    <property type="match status" value="1"/>
</dbReference>
<keyword evidence="3" id="KW-1185">Reference proteome</keyword>
<dbReference type="PANTHER" id="PTHR37538">
    <property type="entry name" value="BTB DOMAIN-CONTAINING PROTEIN"/>
    <property type="match status" value="1"/>
</dbReference>
<dbReference type="CDD" id="cd18186">
    <property type="entry name" value="BTB_POZ_ZBTB_KLHL-like"/>
    <property type="match status" value="1"/>
</dbReference>
<sequence length="422" mass="45548">MWKTEHTMSIHDDSSTVLSLRGSESGQIAEAQPDTKAADVPDYYAKSPYTDAEIIALDVGLAKTRYRVHRSVLAQSPELASKPALKLWGEKTRDTVALPELDGVTAHTVVAFLYTGRYETLEWAGEKGKEEEGVAGYKLAACVYCAAVRYKMPRLAELAQEKITEGGQELSIFDVLGVAREHAFPILPDDETWFPSYLEGVIRNAVGRDPGLIVKPEFVDQIEGDRKFRQVVMKAIVNTYSGGKGGGDHPPMDTEGGGGQQRNVSEADDEGFVEDASLAEPGAEEKGGEQPSTTTVDGDREDTVQLDDIEPTIPDTPEHRPATPLSPPAPESVTDELDFKNSKTYQSMGKPPSHARHDSVVQAEDSESVVPVVNGDKVEEDEDVASPPAEVASPVSEVANGAKAPSKKNKKKKGKKSGTTFA</sequence>
<accession>A0ABR3QTC6</accession>
<evidence type="ECO:0000256" key="1">
    <source>
        <dbReference type="SAM" id="MobiDB-lite"/>
    </source>
</evidence>
<name>A0ABR3QTC6_9PLEO</name>
<evidence type="ECO:0008006" key="4">
    <source>
        <dbReference type="Google" id="ProtNLM"/>
    </source>
</evidence>
<evidence type="ECO:0000313" key="2">
    <source>
        <dbReference type="EMBL" id="KAL1595263.1"/>
    </source>
</evidence>
<feature type="compositionally biased region" description="Basic residues" evidence="1">
    <location>
        <begin position="405"/>
        <end position="416"/>
    </location>
</feature>
<protein>
    <recommendedName>
        <fullName evidence="4">BTB domain-containing protein</fullName>
    </recommendedName>
</protein>